<dbReference type="PANTHER" id="PTHR22942">
    <property type="entry name" value="RECA/RAD51/RADA DNA STRAND-PAIRING FAMILY MEMBER"/>
    <property type="match status" value="1"/>
</dbReference>
<evidence type="ECO:0000259" key="8">
    <source>
        <dbReference type="PROSITE" id="PS50163"/>
    </source>
</evidence>
<dbReference type="GO" id="GO:0000150">
    <property type="term" value="F:DNA strand exchange activity"/>
    <property type="evidence" value="ECO:0007669"/>
    <property type="project" value="TreeGrafter"/>
</dbReference>
<dbReference type="PANTHER" id="PTHR22942:SF39">
    <property type="entry name" value="DNA REPAIR PROTEIN RAD51 HOMOLOG 1"/>
    <property type="match status" value="1"/>
</dbReference>
<dbReference type="InterPro" id="IPR020588">
    <property type="entry name" value="RecA_ATP-bd"/>
</dbReference>
<evidence type="ECO:0000256" key="3">
    <source>
        <dbReference type="ARBA" id="ARBA00023125"/>
    </source>
</evidence>
<keyword evidence="1 5" id="KW-0547">Nucleotide-binding</keyword>
<keyword evidence="3" id="KW-0238">DNA-binding</keyword>
<evidence type="ECO:0000256" key="2">
    <source>
        <dbReference type="ARBA" id="ARBA00022840"/>
    </source>
</evidence>
<dbReference type="PROSITE" id="PS50163">
    <property type="entry name" value="RECA_3"/>
    <property type="match status" value="1"/>
</dbReference>
<dbReference type="Proteomes" id="UP000095767">
    <property type="component" value="Unassembled WGS sequence"/>
</dbReference>
<evidence type="ECO:0000256" key="5">
    <source>
        <dbReference type="RuleBase" id="RU003422"/>
    </source>
</evidence>
<gene>
    <name evidence="9" type="ORF">BAE44_0001157</name>
</gene>
<evidence type="ECO:0000313" key="9">
    <source>
        <dbReference type="EMBL" id="OEL37829.1"/>
    </source>
</evidence>
<reference evidence="9 10" key="1">
    <citation type="submission" date="2016-09" db="EMBL/GenBank/DDBJ databases">
        <title>The draft genome of Dichanthelium oligosanthes: A C3 panicoid grass species.</title>
        <authorList>
            <person name="Studer A.J."/>
            <person name="Schnable J.C."/>
            <person name="Brutnell T.P."/>
        </authorList>
    </citation>
    <scope>NUCLEOTIDE SEQUENCE [LARGE SCALE GENOMIC DNA]</scope>
    <source>
        <strain evidence="10">cv. Kellogg 1175</strain>
        <tissue evidence="9">Leaf</tissue>
    </source>
</reference>
<feature type="compositionally biased region" description="Low complexity" evidence="6">
    <location>
        <begin position="1"/>
        <end position="15"/>
    </location>
</feature>
<feature type="domain" description="RecA family profile 2" evidence="8">
    <location>
        <begin position="143"/>
        <end position="206"/>
    </location>
</feature>
<comment type="caution">
    <text evidence="9">The sequence shown here is derived from an EMBL/GenBank/DDBJ whole genome shotgun (WGS) entry which is preliminary data.</text>
</comment>
<dbReference type="FunFam" id="3.40.50.300:FF:005016">
    <property type="entry name" value="DNA repair protein RAD51 homolog 1"/>
    <property type="match status" value="1"/>
</dbReference>
<dbReference type="GO" id="GO:0003697">
    <property type="term" value="F:single-stranded DNA binding"/>
    <property type="evidence" value="ECO:0007669"/>
    <property type="project" value="TreeGrafter"/>
</dbReference>
<name>A0A1E5WKD2_9POAL</name>
<sequence>MSSSAAHQKAAAAAPSEEEAAEHGPFPIEQLQTSGIAALDVKKLKDAGLCTVESVAYSPRKDLLQIKGISEAKVDKIIEAGKFALMVVDSATALYRTDFSGRGELSARQMHLAKFLRSLQKLADEFGVAVVITNQVVAQVDGAAMFAGPQIKPIGGNIIAHASTTRLFLRKGRGEERICKVVSSPCLAEAEARFQISSEGVTDVKD</sequence>
<dbReference type="GO" id="GO:0005524">
    <property type="term" value="F:ATP binding"/>
    <property type="evidence" value="ECO:0007669"/>
    <property type="project" value="UniProtKB-KW"/>
</dbReference>
<proteinExistence type="inferred from homology"/>
<dbReference type="Pfam" id="PF08423">
    <property type="entry name" value="Rad51"/>
    <property type="match status" value="1"/>
</dbReference>
<evidence type="ECO:0000256" key="1">
    <source>
        <dbReference type="ARBA" id="ARBA00022741"/>
    </source>
</evidence>
<dbReference type="GO" id="GO:0006312">
    <property type="term" value="P:mitotic recombination"/>
    <property type="evidence" value="ECO:0007669"/>
    <property type="project" value="TreeGrafter"/>
</dbReference>
<dbReference type="GO" id="GO:0007131">
    <property type="term" value="P:reciprocal meiotic recombination"/>
    <property type="evidence" value="ECO:0007669"/>
    <property type="project" value="TreeGrafter"/>
</dbReference>
<dbReference type="OrthoDB" id="10251254at2759"/>
<dbReference type="InterPro" id="IPR027417">
    <property type="entry name" value="P-loop_NTPase"/>
</dbReference>
<dbReference type="GO" id="GO:0140664">
    <property type="term" value="F:ATP-dependent DNA damage sensor activity"/>
    <property type="evidence" value="ECO:0007669"/>
    <property type="project" value="InterPro"/>
</dbReference>
<accession>A0A1E5WKD2</accession>
<keyword evidence="2 5" id="KW-0067">ATP-binding</keyword>
<dbReference type="PROSITE" id="PS50162">
    <property type="entry name" value="RECA_2"/>
    <property type="match status" value="1"/>
</dbReference>
<dbReference type="GO" id="GO:0070192">
    <property type="term" value="P:chromosome organization involved in meiotic cell cycle"/>
    <property type="evidence" value="ECO:0007669"/>
    <property type="project" value="TreeGrafter"/>
</dbReference>
<protein>
    <submittedName>
        <fullName evidence="9">DNA repair protein RAD51-like protein B</fullName>
    </submittedName>
</protein>
<evidence type="ECO:0000256" key="6">
    <source>
        <dbReference type="SAM" id="MobiDB-lite"/>
    </source>
</evidence>
<dbReference type="EMBL" id="LWDX02004078">
    <property type="protein sequence ID" value="OEL37829.1"/>
    <property type="molecule type" value="Genomic_DNA"/>
</dbReference>
<evidence type="ECO:0000313" key="10">
    <source>
        <dbReference type="Proteomes" id="UP000095767"/>
    </source>
</evidence>
<dbReference type="SUPFAM" id="SSF52540">
    <property type="entry name" value="P-loop containing nucleoside triphosphate hydrolases"/>
    <property type="match status" value="1"/>
</dbReference>
<keyword evidence="10" id="KW-1185">Reference proteome</keyword>
<evidence type="ECO:0000256" key="4">
    <source>
        <dbReference type="ARBA" id="ARBA00023172"/>
    </source>
</evidence>
<evidence type="ECO:0000259" key="7">
    <source>
        <dbReference type="PROSITE" id="PS50162"/>
    </source>
</evidence>
<dbReference type="STRING" id="888268.A0A1E5WKD2"/>
<dbReference type="GO" id="GO:0000730">
    <property type="term" value="P:DNA recombinase assembly"/>
    <property type="evidence" value="ECO:0007669"/>
    <property type="project" value="TreeGrafter"/>
</dbReference>
<organism evidence="9 10">
    <name type="scientific">Dichanthelium oligosanthes</name>
    <dbReference type="NCBI Taxonomy" id="888268"/>
    <lineage>
        <taxon>Eukaryota</taxon>
        <taxon>Viridiplantae</taxon>
        <taxon>Streptophyta</taxon>
        <taxon>Embryophyta</taxon>
        <taxon>Tracheophyta</taxon>
        <taxon>Spermatophyta</taxon>
        <taxon>Magnoliopsida</taxon>
        <taxon>Liliopsida</taxon>
        <taxon>Poales</taxon>
        <taxon>Poaceae</taxon>
        <taxon>PACMAD clade</taxon>
        <taxon>Panicoideae</taxon>
        <taxon>Panicodae</taxon>
        <taxon>Paniceae</taxon>
        <taxon>Dichantheliinae</taxon>
        <taxon>Dichanthelium</taxon>
    </lineage>
</organism>
<dbReference type="AlphaFoldDB" id="A0A1E5WKD2"/>
<dbReference type="FunFam" id="1.10.150.20:FF:000008">
    <property type="entry name" value="DNA repair protein RAD51 homolog"/>
    <property type="match status" value="1"/>
</dbReference>
<dbReference type="Gene3D" id="3.40.50.300">
    <property type="entry name" value="P-loop containing nucleotide triphosphate hydrolases"/>
    <property type="match status" value="1"/>
</dbReference>
<dbReference type="GO" id="GO:0003690">
    <property type="term" value="F:double-stranded DNA binding"/>
    <property type="evidence" value="ECO:0007669"/>
    <property type="project" value="TreeGrafter"/>
</dbReference>
<feature type="region of interest" description="Disordered" evidence="6">
    <location>
        <begin position="1"/>
        <end position="23"/>
    </location>
</feature>
<comment type="similarity">
    <text evidence="5">Belongs to the RecA family.</text>
</comment>
<dbReference type="GO" id="GO:0000794">
    <property type="term" value="C:condensed nuclear chromosome"/>
    <property type="evidence" value="ECO:0007669"/>
    <property type="project" value="TreeGrafter"/>
</dbReference>
<dbReference type="InterPro" id="IPR013632">
    <property type="entry name" value="Rad51_C"/>
</dbReference>
<dbReference type="GO" id="GO:0042148">
    <property type="term" value="P:DNA strand invasion"/>
    <property type="evidence" value="ECO:0007669"/>
    <property type="project" value="TreeGrafter"/>
</dbReference>
<keyword evidence="4" id="KW-0233">DNA recombination</keyword>
<dbReference type="InterPro" id="IPR020587">
    <property type="entry name" value="RecA_monomer-monomer_interface"/>
</dbReference>
<feature type="domain" description="RecA family profile 1" evidence="7">
    <location>
        <begin position="1"/>
        <end position="136"/>
    </location>
</feature>